<evidence type="ECO:0000313" key="13">
    <source>
        <dbReference type="EMBL" id="CCP27528.1"/>
    </source>
</evidence>
<evidence type="ECO:0000256" key="2">
    <source>
        <dbReference type="ARBA" id="ARBA00008014"/>
    </source>
</evidence>
<comment type="catalytic activity">
    <reaction evidence="11 12">
        <text>5-O-(1-carboxyvinyl)-3-phosphoshikimate = chorismate + phosphate</text>
        <dbReference type="Rhea" id="RHEA:21020"/>
        <dbReference type="ChEBI" id="CHEBI:29748"/>
        <dbReference type="ChEBI" id="CHEBI:43474"/>
        <dbReference type="ChEBI" id="CHEBI:57701"/>
        <dbReference type="EC" id="4.2.3.5"/>
    </reaction>
</comment>
<evidence type="ECO:0000256" key="7">
    <source>
        <dbReference type="ARBA" id="ARBA00022827"/>
    </source>
</evidence>
<dbReference type="InterPro" id="IPR020541">
    <property type="entry name" value="Chorismate_synthase_CS"/>
</dbReference>
<dbReference type="KEGG" id="tep:TepRe1_2474"/>
<evidence type="ECO:0000256" key="1">
    <source>
        <dbReference type="ARBA" id="ARBA00005044"/>
    </source>
</evidence>
<dbReference type="GO" id="GO:0009423">
    <property type="term" value="P:chorismate biosynthetic process"/>
    <property type="evidence" value="ECO:0007669"/>
    <property type="project" value="UniProtKB-UniRule"/>
</dbReference>
<dbReference type="PROSITE" id="PS00788">
    <property type="entry name" value="CHORISMATE_SYNTHASE_2"/>
    <property type="match status" value="1"/>
</dbReference>
<dbReference type="PANTHER" id="PTHR21085:SF0">
    <property type="entry name" value="CHORISMATE SYNTHASE"/>
    <property type="match status" value="1"/>
</dbReference>
<evidence type="ECO:0000313" key="14">
    <source>
        <dbReference type="Proteomes" id="UP000010802"/>
    </source>
</evidence>
<dbReference type="PATRIC" id="fig|1209989.3.peg.3050"/>
<evidence type="ECO:0000256" key="8">
    <source>
        <dbReference type="ARBA" id="ARBA00022857"/>
    </source>
</evidence>
<comment type="subunit">
    <text evidence="11">Homotetramer.</text>
</comment>
<dbReference type="OrthoDB" id="9771806at2"/>
<feature type="binding site" evidence="11">
    <location>
        <position position="289"/>
    </location>
    <ligand>
        <name>FMN</name>
        <dbReference type="ChEBI" id="CHEBI:58210"/>
    </ligand>
</feature>
<accession>L0S6Q1</accession>
<name>F4LTX7_TEPAE</name>
<keyword evidence="9 11" id="KW-0057">Aromatic amino acid biosynthesis</keyword>
<keyword evidence="7 11" id="KW-0274">FAD</keyword>
<dbReference type="STRING" id="1209989.TepRe1_2474"/>
<keyword evidence="6 11" id="KW-0288">FMN</keyword>
<dbReference type="eggNOG" id="COG0082">
    <property type="taxonomic scope" value="Bacteria"/>
</dbReference>
<dbReference type="PROSITE" id="PS00787">
    <property type="entry name" value="CHORISMATE_SYNTHASE_1"/>
    <property type="match status" value="1"/>
</dbReference>
<evidence type="ECO:0000256" key="3">
    <source>
        <dbReference type="ARBA" id="ARBA00013036"/>
    </source>
</evidence>
<dbReference type="Pfam" id="PF01264">
    <property type="entry name" value="Chorismate_synt"/>
    <property type="match status" value="1"/>
</dbReference>
<reference evidence="14" key="1">
    <citation type="journal article" date="2013" name="Genome Announc.">
        <title>First genome sequence of a syntrophic acetate-oxidizing bacterium, Tepidanaerobacter acetatoxydans strain Re1.</title>
        <authorList>
            <person name="Manzoor S."/>
            <person name="Bongcam-Rudloff E."/>
            <person name="Schnurer A."/>
            <person name="Muller B."/>
        </authorList>
    </citation>
    <scope>NUCLEOTIDE SEQUENCE [LARGE SCALE GENOMIC DNA]</scope>
    <source>
        <strain evidence="14">Re1</strain>
    </source>
</reference>
<comment type="pathway">
    <text evidence="1 11 12">Metabolic intermediate biosynthesis; chorismate biosynthesis; chorismate from D-erythrose 4-phosphate and phosphoenolpyruvate: step 7/7.</text>
</comment>
<dbReference type="KEGG" id="tae:TepiRe1_2663"/>
<dbReference type="InterPro" id="IPR035904">
    <property type="entry name" value="Chorismate_synth_AroC_sf"/>
</dbReference>
<dbReference type="InterPro" id="IPR000453">
    <property type="entry name" value="Chorismate_synth"/>
</dbReference>
<comment type="function">
    <text evidence="11">Catalyzes the anti-1,4-elimination of the C-3 phosphate and the C-6 proR hydrogen from 5-enolpyruvylshikimate-3-phosphate (EPSP) to yield chorismate, which is the branch point compound that serves as the starting substrate for the three terminal pathways of aromatic amino acid biosynthesis. This reaction introduces a second double bond into the aromatic ring system.</text>
</comment>
<comment type="caution">
    <text evidence="11">Lacks conserved residue(s) required for the propagation of feature annotation.</text>
</comment>
<dbReference type="RefSeq" id="WP_013779493.1">
    <property type="nucleotide sequence ID" value="NC_015519.1"/>
</dbReference>
<feature type="binding site" evidence="11">
    <location>
        <begin position="304"/>
        <end position="308"/>
    </location>
    <ligand>
        <name>FMN</name>
        <dbReference type="ChEBI" id="CHEBI:58210"/>
    </ligand>
</feature>
<dbReference type="UniPathway" id="UPA00053">
    <property type="reaction ID" value="UER00090"/>
</dbReference>
<dbReference type="PIRSF" id="PIRSF001456">
    <property type="entry name" value="Chorismate_synth"/>
    <property type="match status" value="1"/>
</dbReference>
<sequence>MSSIFGRNFKVSIFGESHGKAVGVVLDGLPSGIRLNMEFIEQEMARRRPGKSPLSTLRSESDSFEILSGYFNEATTGTPLCAVIFNSDCASDDYAPMKSLLRPGHVDYTGFVKYGGFNDYRGGGHFSGRLTAPLVFAGAVAKQALQMDNILVGSHVKSICHAEDESFDSANIDENTLKELRNLAIPVLNRDAGEKMAQCILDAKNDRDSVGGVIETAVLNLQPGLGSPFFDSMESCLAHILFSIPAVKGVEFGEGFNITKMRGSKANDAFIIDENKIKTATNYNGGILGGITNGMPVVFRVAIKPTPSIGIQQQTVDFLKNQEATISVKGRHDPCIVPRAVPVIEAAAAIVILDLILERYGEAWTNWKN</sequence>
<accession>F4LTX7</accession>
<dbReference type="EMBL" id="HF563609">
    <property type="protein sequence ID" value="CCP27528.1"/>
    <property type="molecule type" value="Genomic_DNA"/>
</dbReference>
<dbReference type="NCBIfam" id="TIGR00033">
    <property type="entry name" value="aroC"/>
    <property type="match status" value="1"/>
</dbReference>
<keyword evidence="5 11" id="KW-0285">Flavoprotein</keyword>
<organism evidence="13 14">
    <name type="scientific">Tepidanaerobacter acetatoxydans (strain DSM 21804 / JCM 16047 / Re1)</name>
    <dbReference type="NCBI Taxonomy" id="1209989"/>
    <lineage>
        <taxon>Bacteria</taxon>
        <taxon>Bacillati</taxon>
        <taxon>Bacillota</taxon>
        <taxon>Clostridia</taxon>
        <taxon>Thermosediminibacterales</taxon>
        <taxon>Tepidanaerobacteraceae</taxon>
        <taxon>Tepidanaerobacter</taxon>
    </lineage>
</organism>
<evidence type="ECO:0000256" key="10">
    <source>
        <dbReference type="ARBA" id="ARBA00023239"/>
    </source>
</evidence>
<dbReference type="SUPFAM" id="SSF103263">
    <property type="entry name" value="Chorismate synthase, AroC"/>
    <property type="match status" value="1"/>
</dbReference>
<dbReference type="PROSITE" id="PS00789">
    <property type="entry name" value="CHORISMATE_SYNTHASE_3"/>
    <property type="match status" value="1"/>
</dbReference>
<dbReference type="GO" id="GO:0004107">
    <property type="term" value="F:chorismate synthase activity"/>
    <property type="evidence" value="ECO:0007669"/>
    <property type="project" value="UniProtKB-UniRule"/>
</dbReference>
<keyword evidence="8 11" id="KW-0521">NADP</keyword>
<evidence type="ECO:0000256" key="4">
    <source>
        <dbReference type="ARBA" id="ARBA00022605"/>
    </source>
</evidence>
<evidence type="ECO:0000256" key="12">
    <source>
        <dbReference type="RuleBase" id="RU000605"/>
    </source>
</evidence>
<dbReference type="Proteomes" id="UP000010802">
    <property type="component" value="Chromosome"/>
</dbReference>
<keyword evidence="10 11" id="KW-0456">Lyase</keyword>
<evidence type="ECO:0000256" key="6">
    <source>
        <dbReference type="ARBA" id="ARBA00022643"/>
    </source>
</evidence>
<dbReference type="AlphaFoldDB" id="F4LTX7"/>
<comment type="similarity">
    <text evidence="2 11 12">Belongs to the chorismate synthase family.</text>
</comment>
<feature type="binding site" evidence="11">
    <location>
        <begin position="125"/>
        <end position="127"/>
    </location>
    <ligand>
        <name>FMN</name>
        <dbReference type="ChEBI" id="CHEBI:58210"/>
    </ligand>
</feature>
<evidence type="ECO:0000256" key="11">
    <source>
        <dbReference type="HAMAP-Rule" id="MF_00300"/>
    </source>
</evidence>
<dbReference type="PANTHER" id="PTHR21085">
    <property type="entry name" value="CHORISMATE SYNTHASE"/>
    <property type="match status" value="1"/>
</dbReference>
<dbReference type="GO" id="GO:0009073">
    <property type="term" value="P:aromatic amino acid family biosynthetic process"/>
    <property type="evidence" value="ECO:0007669"/>
    <property type="project" value="UniProtKB-KW"/>
</dbReference>
<dbReference type="HOGENOM" id="CLU_034547_0_0_9"/>
<keyword evidence="4 11" id="KW-0028">Amino-acid biosynthesis</keyword>
<evidence type="ECO:0000256" key="9">
    <source>
        <dbReference type="ARBA" id="ARBA00023141"/>
    </source>
</evidence>
<evidence type="ECO:0000256" key="5">
    <source>
        <dbReference type="ARBA" id="ARBA00022630"/>
    </source>
</evidence>
<gene>
    <name evidence="11 13" type="primary">aroC</name>
    <name evidence="13" type="ordered locus">TEPIRE1_2663</name>
</gene>
<feature type="binding site" evidence="11">
    <location>
        <position position="331"/>
    </location>
    <ligand>
        <name>FMN</name>
        <dbReference type="ChEBI" id="CHEBI:58210"/>
    </ligand>
</feature>
<dbReference type="NCBIfam" id="NF003793">
    <property type="entry name" value="PRK05382.1"/>
    <property type="match status" value="1"/>
</dbReference>
<dbReference type="Gene3D" id="3.60.150.10">
    <property type="entry name" value="Chorismate synthase AroC"/>
    <property type="match status" value="1"/>
</dbReference>
<dbReference type="HAMAP" id="MF_00300">
    <property type="entry name" value="Chorismate_synth"/>
    <property type="match status" value="1"/>
</dbReference>
<protein>
    <recommendedName>
        <fullName evidence="3 11">Chorismate synthase</fullName>
        <shortName evidence="11">CS</shortName>
        <ecNumber evidence="3 11">4.2.3.5</ecNumber>
    </recommendedName>
    <alternativeName>
        <fullName evidence="11">5-enolpyruvylshikimate-3-phosphate phospholyase</fullName>
    </alternativeName>
</protein>
<dbReference type="CDD" id="cd07304">
    <property type="entry name" value="Chorismate_synthase"/>
    <property type="match status" value="1"/>
</dbReference>
<feature type="binding site" evidence="11">
    <location>
        <position position="47"/>
    </location>
    <ligand>
        <name>NADP(+)</name>
        <dbReference type="ChEBI" id="CHEBI:58349"/>
    </ligand>
</feature>
<dbReference type="GO" id="GO:0008652">
    <property type="term" value="P:amino acid biosynthetic process"/>
    <property type="evidence" value="ECO:0007669"/>
    <property type="project" value="UniProtKB-KW"/>
</dbReference>
<keyword evidence="14" id="KW-1185">Reference proteome</keyword>
<proteinExistence type="inferred from homology"/>
<comment type="cofactor">
    <cofactor evidence="11 12">
        <name>FMNH2</name>
        <dbReference type="ChEBI" id="CHEBI:57618"/>
    </cofactor>
    <text evidence="11 12">Reduced FMN (FMNH(2)).</text>
</comment>
<dbReference type="EC" id="4.2.3.5" evidence="3 11"/>
<dbReference type="GO" id="GO:0010181">
    <property type="term" value="F:FMN binding"/>
    <property type="evidence" value="ECO:0007669"/>
    <property type="project" value="TreeGrafter"/>
</dbReference>
<dbReference type="GO" id="GO:0005829">
    <property type="term" value="C:cytosol"/>
    <property type="evidence" value="ECO:0007669"/>
    <property type="project" value="TreeGrafter"/>
</dbReference>